<feature type="binding site" evidence="9">
    <location>
        <position position="220"/>
    </location>
    <ligand>
        <name>tRNA</name>
        <dbReference type="ChEBI" id="CHEBI:17843"/>
    </ligand>
</feature>
<dbReference type="PANTHER" id="PTHR30002">
    <property type="entry name" value="EPOXYQUEUOSINE REDUCTASE"/>
    <property type="match status" value="1"/>
</dbReference>
<keyword evidence="9" id="KW-0170">Cobalt</keyword>
<dbReference type="InterPro" id="IPR004155">
    <property type="entry name" value="PBS_lyase_HEAT"/>
</dbReference>
<feature type="binding site" evidence="9">
    <location>
        <position position="57"/>
    </location>
    <ligand>
        <name>cob(II)alamin</name>
        <dbReference type="ChEBI" id="CHEBI:16304"/>
    </ligand>
</feature>
<dbReference type="RefSeq" id="WP_376846116.1">
    <property type="nucleotide sequence ID" value="NZ_JBHSFW010000005.1"/>
</dbReference>
<feature type="binding site" evidence="9">
    <location>
        <position position="222"/>
    </location>
    <ligand>
        <name>tRNA</name>
        <dbReference type="ChEBI" id="CHEBI:17843"/>
    </ligand>
</feature>
<keyword evidence="9" id="KW-0846">Cobalamin</keyword>
<feature type="binding site" evidence="9">
    <location>
        <position position="297"/>
    </location>
    <ligand>
        <name>tRNA</name>
        <dbReference type="ChEBI" id="CHEBI:17843"/>
    </ligand>
</feature>
<evidence type="ECO:0000256" key="1">
    <source>
        <dbReference type="ARBA" id="ARBA00022485"/>
    </source>
</evidence>
<dbReference type="SUPFAM" id="SSF54862">
    <property type="entry name" value="4Fe-4S ferredoxins"/>
    <property type="match status" value="1"/>
</dbReference>
<evidence type="ECO:0000256" key="5">
    <source>
        <dbReference type="ARBA" id="ARBA00022785"/>
    </source>
</evidence>
<feature type="binding site" evidence="9">
    <location>
        <position position="240"/>
    </location>
    <ligand>
        <name>[4Fe-4S] cluster</name>
        <dbReference type="ChEBI" id="CHEBI:49883"/>
        <label>2</label>
    </ligand>
</feature>
<comment type="pathway">
    <text evidence="9">tRNA modification; tRNA-queuosine biosynthesis.</text>
</comment>
<feature type="binding site" evidence="9">
    <location>
        <begin position="240"/>
        <end position="241"/>
    </location>
    <ligand>
        <name>cob(II)alamin</name>
        <dbReference type="ChEBI" id="CHEBI:16304"/>
    </ligand>
</feature>
<dbReference type="SUPFAM" id="SSF48371">
    <property type="entry name" value="ARM repeat"/>
    <property type="match status" value="1"/>
</dbReference>
<organism evidence="11 12">
    <name type="scientific">Camelliibacillus cellulosilyticus</name>
    <dbReference type="NCBI Taxonomy" id="2174486"/>
    <lineage>
        <taxon>Bacteria</taxon>
        <taxon>Bacillati</taxon>
        <taxon>Bacillota</taxon>
        <taxon>Bacilli</taxon>
        <taxon>Bacillales</taxon>
        <taxon>Sporolactobacillaceae</taxon>
        <taxon>Camelliibacillus</taxon>
    </lineage>
</organism>
<feature type="binding site" evidence="9">
    <location>
        <position position="198"/>
    </location>
    <ligand>
        <name>[4Fe-4S] cluster</name>
        <dbReference type="ChEBI" id="CHEBI:49883"/>
        <label>2</label>
    </ligand>
</feature>
<dbReference type="EC" id="1.17.99.6" evidence="9"/>
<feature type="binding site" evidence="9">
    <location>
        <begin position="139"/>
        <end position="141"/>
    </location>
    <ligand>
        <name>cob(II)alamin</name>
        <dbReference type="ChEBI" id="CHEBI:16304"/>
    </ligand>
</feature>
<name>A0ABV9GNZ5_9BACL</name>
<keyword evidence="5 9" id="KW-0671">Queuosine biosynthesis</keyword>
<feature type="binding site" evidence="9">
    <location>
        <position position="188"/>
    </location>
    <ligand>
        <name>[4Fe-4S] cluster</name>
        <dbReference type="ChEBI" id="CHEBI:49883"/>
        <label>1</label>
    </ligand>
</feature>
<protein>
    <recommendedName>
        <fullName evidence="9">Epoxyqueuosine reductase</fullName>
        <ecNumber evidence="9">1.17.99.6</ecNumber>
    </recommendedName>
    <alternativeName>
        <fullName evidence="9">Queuosine biosynthesis protein QueG</fullName>
    </alternativeName>
</protein>
<evidence type="ECO:0000313" key="12">
    <source>
        <dbReference type="Proteomes" id="UP001596022"/>
    </source>
</evidence>
<dbReference type="SMART" id="SM00567">
    <property type="entry name" value="EZ_HEAT"/>
    <property type="match status" value="2"/>
</dbReference>
<dbReference type="NCBIfam" id="TIGR00276">
    <property type="entry name" value="tRNA epoxyqueuosine(34) reductase QueG"/>
    <property type="match status" value="1"/>
</dbReference>
<evidence type="ECO:0000256" key="9">
    <source>
        <dbReference type="HAMAP-Rule" id="MF_00916"/>
    </source>
</evidence>
<evidence type="ECO:0000256" key="4">
    <source>
        <dbReference type="ARBA" id="ARBA00022723"/>
    </source>
</evidence>
<sequence>MDVSTLKQDIIEYSQQIGIDKIGFAPADPFPLLKSRLYQQQSLGYQSGFEEKDIEKRTDPSLLLEGAASIIAIALAYPAKMKERPENTKQNRRGSFSRASWGTDYHHILRDRLSKLESFIKSRLPDAKIASMVDTGALSDRAVAERAGIGWVGKHTSLITKEYGSYVYLGELITNIPLTPDEPIEDLCGTCNLCVDKCPTDALVQGGQLNAQKCIAYLTQTKGFVPEPYRKAIGNRIYGCDTCQQVCPYNRGIDFHHHEEMEPVSQDVKPLLKDMLQMSNRSFKERFGYMAGSWRGKKPLQRNAIIALGNYKDATATDALISCLKEDPRPVIRGTAAWSLCQIASSASVSIRGTIAQALDEAVEKEPDEAARREMAHALEQLSC</sequence>
<keyword evidence="4 9" id="KW-0479">Metal-binding</keyword>
<comment type="caution">
    <text evidence="9">Lacks conserved residue(s) required for the propagation of feature annotation.</text>
</comment>
<evidence type="ECO:0000256" key="2">
    <source>
        <dbReference type="ARBA" id="ARBA00022490"/>
    </source>
</evidence>
<keyword evidence="1 9" id="KW-0004">4Fe-4S</keyword>
<keyword evidence="6 9" id="KW-0560">Oxidoreductase</keyword>
<keyword evidence="3 9" id="KW-0819">tRNA processing</keyword>
<feature type="binding site" evidence="9">
    <location>
        <position position="194"/>
    </location>
    <ligand>
        <name>[4Fe-4S] cluster</name>
        <dbReference type="ChEBI" id="CHEBI:49883"/>
        <label>1</label>
    </ligand>
</feature>
<accession>A0ABV9GNZ5</accession>
<evidence type="ECO:0000256" key="8">
    <source>
        <dbReference type="ARBA" id="ARBA00023014"/>
    </source>
</evidence>
<comment type="function">
    <text evidence="9">Catalyzes the conversion of epoxyqueuosine (oQ) to queuosine (Q), which is a hypermodified base found in the wobble positions of tRNA(Asp), tRNA(Asn), tRNA(His) and tRNA(Tyr).</text>
</comment>
<comment type="subcellular location">
    <subcellularLocation>
        <location evidence="9">Cytoplasm</location>
    </subcellularLocation>
</comment>
<dbReference type="GO" id="GO:0052693">
    <property type="term" value="F:epoxyqueuosine reductase activity"/>
    <property type="evidence" value="ECO:0007669"/>
    <property type="project" value="UniProtKB-EC"/>
</dbReference>
<feature type="binding site" evidence="9">
    <location>
        <position position="280"/>
    </location>
    <ligand>
        <name>tRNA</name>
        <dbReference type="ChEBI" id="CHEBI:17843"/>
    </ligand>
</feature>
<dbReference type="Gene3D" id="1.25.10.10">
    <property type="entry name" value="Leucine-rich Repeat Variant"/>
    <property type="match status" value="1"/>
</dbReference>
<feature type="binding site" evidence="9">
    <location>
        <position position="158"/>
    </location>
    <ligand>
        <name>cob(II)alamin</name>
        <dbReference type="ChEBI" id="CHEBI:16304"/>
    </ligand>
</feature>
<dbReference type="PROSITE" id="PS00198">
    <property type="entry name" value="4FE4S_FER_1"/>
    <property type="match status" value="1"/>
</dbReference>
<feature type="binding site" evidence="9">
    <location>
        <position position="169"/>
    </location>
    <ligand>
        <name>cob(II)alamin</name>
        <dbReference type="ChEBI" id="CHEBI:16304"/>
    </ligand>
</feature>
<comment type="cofactor">
    <cofactor evidence="9">
        <name>[4Fe-4S] cluster</name>
        <dbReference type="ChEBI" id="CHEBI:49883"/>
    </cofactor>
    <text evidence="9">Binds 2 [4Fe-4S] clusters per monomer.</text>
</comment>
<comment type="similarity">
    <text evidence="9">Belongs to the QueG family.</text>
</comment>
<keyword evidence="8 9" id="KW-0411">Iron-sulfur</keyword>
<dbReference type="Gene3D" id="3.30.70.20">
    <property type="match status" value="1"/>
</dbReference>
<dbReference type="InterPro" id="IPR017900">
    <property type="entry name" value="4Fe4S_Fe_S_CS"/>
</dbReference>
<reference evidence="12" key="1">
    <citation type="journal article" date="2019" name="Int. J. Syst. Evol. Microbiol.">
        <title>The Global Catalogue of Microorganisms (GCM) 10K type strain sequencing project: providing services to taxonomists for standard genome sequencing and annotation.</title>
        <authorList>
            <consortium name="The Broad Institute Genomics Platform"/>
            <consortium name="The Broad Institute Genome Sequencing Center for Infectious Disease"/>
            <person name="Wu L."/>
            <person name="Ma J."/>
        </authorList>
    </citation>
    <scope>NUCLEOTIDE SEQUENCE [LARGE SCALE GENOMIC DNA]</scope>
    <source>
        <strain evidence="12">CGMCC 1.16306</strain>
    </source>
</reference>
<evidence type="ECO:0000313" key="11">
    <source>
        <dbReference type="EMBL" id="MFC4619011.1"/>
    </source>
</evidence>
<feature type="binding site" evidence="9">
    <location>
        <position position="214"/>
    </location>
    <ligand>
        <name>[4Fe-4S] cluster</name>
        <dbReference type="ChEBI" id="CHEBI:49883"/>
        <label>2</label>
    </ligand>
</feature>
<dbReference type="InterPro" id="IPR016024">
    <property type="entry name" value="ARM-type_fold"/>
</dbReference>
<dbReference type="Pfam" id="PF08331">
    <property type="entry name" value="QueG_DUF1730"/>
    <property type="match status" value="1"/>
</dbReference>
<dbReference type="InterPro" id="IPR004453">
    <property type="entry name" value="QueG"/>
</dbReference>
<feature type="binding site" evidence="9">
    <location>
        <position position="247"/>
    </location>
    <ligand>
        <name>[4Fe-4S] cluster</name>
        <dbReference type="ChEBI" id="CHEBI:49883"/>
        <label>1</label>
    </ligand>
</feature>
<feature type="binding site" evidence="9">
    <location>
        <position position="281"/>
    </location>
    <ligand>
        <name>tRNA</name>
        <dbReference type="ChEBI" id="CHEBI:17843"/>
    </ligand>
</feature>
<evidence type="ECO:0000259" key="10">
    <source>
        <dbReference type="PROSITE" id="PS51379"/>
    </source>
</evidence>
<dbReference type="PROSITE" id="PS51379">
    <property type="entry name" value="4FE4S_FER_2"/>
    <property type="match status" value="1"/>
</dbReference>
<gene>
    <name evidence="9 11" type="primary">queG</name>
    <name evidence="11" type="ORF">ACFO4N_09835</name>
</gene>
<feature type="active site" description="Proton donor" evidence="9">
    <location>
        <position position="134"/>
    </location>
</feature>
<dbReference type="InterPro" id="IPR011989">
    <property type="entry name" value="ARM-like"/>
</dbReference>
<feature type="binding site" evidence="9">
    <location>
        <position position="295"/>
    </location>
    <ligand>
        <name>tRNA</name>
        <dbReference type="ChEBI" id="CHEBI:17843"/>
    </ligand>
</feature>
<evidence type="ECO:0000256" key="7">
    <source>
        <dbReference type="ARBA" id="ARBA00023004"/>
    </source>
</evidence>
<dbReference type="Proteomes" id="UP001596022">
    <property type="component" value="Unassembled WGS sequence"/>
</dbReference>
<feature type="binding site" evidence="9">
    <location>
        <position position="243"/>
    </location>
    <ligand>
        <name>[4Fe-4S] cluster</name>
        <dbReference type="ChEBI" id="CHEBI:49883"/>
        <label>2</label>
    </ligand>
</feature>
<comment type="caution">
    <text evidence="11">The sequence shown here is derived from an EMBL/GenBank/DDBJ whole genome shotgun (WGS) entry which is preliminary data.</text>
</comment>
<evidence type="ECO:0000256" key="3">
    <source>
        <dbReference type="ARBA" id="ARBA00022694"/>
    </source>
</evidence>
<comment type="cofactor">
    <cofactor evidence="9">
        <name>cob(II)alamin</name>
        <dbReference type="ChEBI" id="CHEBI:16304"/>
    </cofactor>
</comment>
<dbReference type="PANTHER" id="PTHR30002:SF4">
    <property type="entry name" value="EPOXYQUEUOSINE REDUCTASE"/>
    <property type="match status" value="1"/>
</dbReference>
<evidence type="ECO:0000256" key="6">
    <source>
        <dbReference type="ARBA" id="ARBA00023002"/>
    </source>
</evidence>
<dbReference type="InterPro" id="IPR017896">
    <property type="entry name" value="4Fe4S_Fe-S-bd"/>
</dbReference>
<keyword evidence="2 9" id="KW-0963">Cytoplasm</keyword>
<proteinExistence type="inferred from homology"/>
<comment type="catalytic activity">
    <reaction evidence="9">
        <text>epoxyqueuosine(34) in tRNA + AH2 = queuosine(34) in tRNA + A + H2O</text>
        <dbReference type="Rhea" id="RHEA:32159"/>
        <dbReference type="Rhea" id="RHEA-COMP:18571"/>
        <dbReference type="Rhea" id="RHEA-COMP:18582"/>
        <dbReference type="ChEBI" id="CHEBI:13193"/>
        <dbReference type="ChEBI" id="CHEBI:15377"/>
        <dbReference type="ChEBI" id="CHEBI:17499"/>
        <dbReference type="ChEBI" id="CHEBI:194431"/>
        <dbReference type="ChEBI" id="CHEBI:194443"/>
        <dbReference type="EC" id="1.17.99.6"/>
    </reaction>
</comment>
<dbReference type="EMBL" id="JBHSFW010000005">
    <property type="protein sequence ID" value="MFC4619011.1"/>
    <property type="molecule type" value="Genomic_DNA"/>
</dbReference>
<dbReference type="Pfam" id="PF13484">
    <property type="entry name" value="Fer4_16"/>
    <property type="match status" value="1"/>
</dbReference>
<feature type="binding site" evidence="9">
    <location>
        <position position="134"/>
    </location>
    <ligand>
        <name>cob(II)alamin</name>
        <dbReference type="ChEBI" id="CHEBI:16304"/>
    </ligand>
</feature>
<keyword evidence="7 9" id="KW-0408">Iron</keyword>
<feature type="binding site" evidence="9">
    <location>
        <position position="298"/>
    </location>
    <ligand>
        <name>tRNA</name>
        <dbReference type="ChEBI" id="CHEBI:17843"/>
    </ligand>
</feature>
<feature type="domain" description="4Fe-4S ferredoxin-type" evidence="10">
    <location>
        <begin position="179"/>
        <end position="208"/>
    </location>
</feature>
<comment type="subunit">
    <text evidence="9">Monomer.</text>
</comment>
<dbReference type="Pfam" id="PF13646">
    <property type="entry name" value="HEAT_2"/>
    <property type="match status" value="1"/>
</dbReference>
<dbReference type="InterPro" id="IPR013542">
    <property type="entry name" value="QueG_DUF1730"/>
</dbReference>
<dbReference type="HAMAP" id="MF_00916">
    <property type="entry name" value="QueG"/>
    <property type="match status" value="1"/>
</dbReference>
<feature type="binding site" evidence="9">
    <location>
        <position position="191"/>
    </location>
    <ligand>
        <name>[4Fe-4S] cluster</name>
        <dbReference type="ChEBI" id="CHEBI:49883"/>
        <label>1</label>
    </ligand>
</feature>
<keyword evidence="12" id="KW-1185">Reference proteome</keyword>